<accession>A0AAJ6P2R0</accession>
<evidence type="ECO:0000313" key="1">
    <source>
        <dbReference type="EMBL" id="MDP8175019.1"/>
    </source>
</evidence>
<sequence>MMNYQRKYYHSLSASELGYWVCVKIPNIPTGSVNDIWGVGVH</sequence>
<protein>
    <submittedName>
        <fullName evidence="1">Uncharacterized protein</fullName>
    </submittedName>
</protein>
<organism evidence="1 2">
    <name type="scientific">Phocoenobacter skyensis</name>
    <dbReference type="NCBI Taxonomy" id="97481"/>
    <lineage>
        <taxon>Bacteria</taxon>
        <taxon>Pseudomonadati</taxon>
        <taxon>Pseudomonadota</taxon>
        <taxon>Gammaproteobacteria</taxon>
        <taxon>Pasteurellales</taxon>
        <taxon>Pasteurellaceae</taxon>
        <taxon>Phocoenobacter</taxon>
    </lineage>
</organism>
<dbReference type="EMBL" id="JASAYT010000016">
    <property type="protein sequence ID" value="MDP8175019.1"/>
    <property type="molecule type" value="Genomic_DNA"/>
</dbReference>
<reference evidence="1" key="1">
    <citation type="journal article" date="2023" name="Front. Microbiol.">
        <title>Phylogeography and host specificity of Pasteurellaceae pathogenic to sea-farmed fish in the north-east Atlantic.</title>
        <authorList>
            <person name="Gulla S."/>
            <person name="Colquhoun D.J."/>
            <person name="Olsen A.B."/>
            <person name="Spilsberg B."/>
            <person name="Lagesen K."/>
            <person name="Aakesson C.P."/>
            <person name="Strom S."/>
            <person name="Manji F."/>
            <person name="Birkbeck T.H."/>
            <person name="Nilsen H.K."/>
        </authorList>
    </citation>
    <scope>NUCLEOTIDE SEQUENCE</scope>
    <source>
        <strain evidence="1">98B1</strain>
    </source>
</reference>
<dbReference type="Proteomes" id="UP001231736">
    <property type="component" value="Unassembled WGS sequence"/>
</dbReference>
<comment type="caution">
    <text evidence="1">The sequence shown here is derived from an EMBL/GenBank/DDBJ whole genome shotgun (WGS) entry which is preliminary data.</text>
</comment>
<dbReference type="AlphaFoldDB" id="A0AAJ6P2R0"/>
<proteinExistence type="predicted"/>
<evidence type="ECO:0000313" key="2">
    <source>
        <dbReference type="Proteomes" id="UP001231736"/>
    </source>
</evidence>
<dbReference type="RefSeq" id="WP_306376458.1">
    <property type="nucleotide sequence ID" value="NZ_JASAYT010000016.1"/>
</dbReference>
<gene>
    <name evidence="1" type="ORF">QJU97_06075</name>
</gene>
<name>A0AAJ6P2R0_9PAST</name>